<keyword evidence="2" id="KW-1185">Reference proteome</keyword>
<gene>
    <name evidence="1" type="ORF">NOR51B_7</name>
</gene>
<dbReference type="AlphaFoldDB" id="B8KUH5"/>
<sequence>MWASIALACQKVTEPPASLDIHRSTVSEKTMPITLAQPSKSNIHPLAGLLRGFAVDFLTAHNAETAERIMSPSYRLDIGGVVFDGRDEEYLPATLEQLDQFPGLCVTVHDVVLGEDTIAMCFTEHGASLDDEGKQASWSGITFFYTDGERLLRGWAEEEYISRKRQLFIGECDPVEPPQTSPWDTQPKPANPVAEATARDWILEKRPLKDLPANNRLSPLDPDPTSLLEIRSSRINEIFSAGDRVVLHAQYEGIYVGGFGDLSPLLVGCQALLRFAAILTVRDNTVVAARITTDRLGLSRALRGLS</sequence>
<name>B8KUH5_9GAMM</name>
<evidence type="ECO:0008006" key="3">
    <source>
        <dbReference type="Google" id="ProtNLM"/>
    </source>
</evidence>
<dbReference type="SUPFAM" id="SSF54427">
    <property type="entry name" value="NTF2-like"/>
    <property type="match status" value="1"/>
</dbReference>
<dbReference type="Proteomes" id="UP000004699">
    <property type="component" value="Unassembled WGS sequence"/>
</dbReference>
<reference evidence="2" key="1">
    <citation type="journal article" date="2013" name="BMC Microbiol.">
        <title>Taxonomy and evolution of bacteriochlorophyll a-containing members of the OM60/NOR5 clade of marine gammaproteobacteria: description of Luminiphilus syltensis gen. nov., sp. nov., reclassification of Haliea rubra as Pseudohaliea rubra gen. nov., comb. nov., and emendation of Chromatocurvus halotolerans.</title>
        <authorList>
            <person name="Spring S."/>
            <person name="Riedel T."/>
            <person name="Sproer C."/>
            <person name="Yan S."/>
            <person name="Harder J."/>
            <person name="Fuchs B.M."/>
        </authorList>
    </citation>
    <scope>NUCLEOTIDE SEQUENCE [LARGE SCALE GENOMIC DNA]</scope>
    <source>
        <strain evidence="2">NOR51-B</strain>
    </source>
</reference>
<dbReference type="HOGENOM" id="CLU_908519_0_0_6"/>
<organism evidence="1 2">
    <name type="scientific">Luminiphilus syltensis NOR5-1B</name>
    <dbReference type="NCBI Taxonomy" id="565045"/>
    <lineage>
        <taxon>Bacteria</taxon>
        <taxon>Pseudomonadati</taxon>
        <taxon>Pseudomonadota</taxon>
        <taxon>Gammaproteobacteria</taxon>
        <taxon>Cellvibrionales</taxon>
        <taxon>Halieaceae</taxon>
        <taxon>Luminiphilus</taxon>
    </lineage>
</organism>
<dbReference type="EMBL" id="DS999411">
    <property type="protein sequence ID" value="EED34070.1"/>
    <property type="molecule type" value="Genomic_DNA"/>
</dbReference>
<dbReference type="InterPro" id="IPR032710">
    <property type="entry name" value="NTF2-like_dom_sf"/>
</dbReference>
<dbReference type="Gene3D" id="3.10.450.50">
    <property type="match status" value="1"/>
</dbReference>
<proteinExistence type="predicted"/>
<evidence type="ECO:0000313" key="1">
    <source>
        <dbReference type="EMBL" id="EED34070.1"/>
    </source>
</evidence>
<accession>B8KUH5</accession>
<evidence type="ECO:0000313" key="2">
    <source>
        <dbReference type="Proteomes" id="UP000004699"/>
    </source>
</evidence>
<protein>
    <recommendedName>
        <fullName evidence="3">SnoaL-like domain-containing protein</fullName>
    </recommendedName>
</protein>